<dbReference type="EMBL" id="LT629701">
    <property type="protein sequence ID" value="SDN54789.1"/>
    <property type="molecule type" value="Genomic_DNA"/>
</dbReference>
<keyword evidence="3" id="KW-1185">Reference proteome</keyword>
<feature type="domain" description="Carboxymuconolactone decarboxylase-like" evidence="1">
    <location>
        <begin position="48"/>
        <end position="124"/>
    </location>
</feature>
<evidence type="ECO:0000259" key="1">
    <source>
        <dbReference type="Pfam" id="PF02627"/>
    </source>
</evidence>
<dbReference type="RefSeq" id="WP_030426368.1">
    <property type="nucleotide sequence ID" value="NZ_JOEF01000001.1"/>
</dbReference>
<reference evidence="2 3" key="1">
    <citation type="submission" date="2016-10" db="EMBL/GenBank/DDBJ databases">
        <authorList>
            <person name="de Groot N.N."/>
        </authorList>
    </citation>
    <scope>NUCLEOTIDE SEQUENCE [LARGE SCALE GENOMIC DNA]</scope>
    <source>
        <strain evidence="2 3">DSM 44149</strain>
    </source>
</reference>
<dbReference type="GO" id="GO:0051920">
    <property type="term" value="F:peroxiredoxin activity"/>
    <property type="evidence" value="ECO:0007669"/>
    <property type="project" value="InterPro"/>
</dbReference>
<dbReference type="PANTHER" id="PTHR34846:SF10">
    <property type="entry name" value="CYTOPLASMIC PROTEIN"/>
    <property type="match status" value="1"/>
</dbReference>
<dbReference type="Proteomes" id="UP000183376">
    <property type="component" value="Chromosome I"/>
</dbReference>
<evidence type="ECO:0000313" key="2">
    <source>
        <dbReference type="EMBL" id="SDN54789.1"/>
    </source>
</evidence>
<dbReference type="OrthoDB" id="657225at2"/>
<dbReference type="AlphaFoldDB" id="A0A1H0CA97"/>
<keyword evidence="2" id="KW-0575">Peroxidase</keyword>
<organism evidence="2 3">
    <name type="scientific">Allokutzneria albata</name>
    <name type="common">Kibdelosporangium albatum</name>
    <dbReference type="NCBI Taxonomy" id="211114"/>
    <lineage>
        <taxon>Bacteria</taxon>
        <taxon>Bacillati</taxon>
        <taxon>Actinomycetota</taxon>
        <taxon>Actinomycetes</taxon>
        <taxon>Pseudonocardiales</taxon>
        <taxon>Pseudonocardiaceae</taxon>
        <taxon>Allokutzneria</taxon>
    </lineage>
</organism>
<protein>
    <submittedName>
        <fullName evidence="2">Alkylhydroperoxidase AhpD family core domain-containing protein</fullName>
    </submittedName>
</protein>
<dbReference type="SUPFAM" id="SSF69118">
    <property type="entry name" value="AhpD-like"/>
    <property type="match status" value="1"/>
</dbReference>
<dbReference type="Gene3D" id="1.20.1290.10">
    <property type="entry name" value="AhpD-like"/>
    <property type="match status" value="1"/>
</dbReference>
<sequence>MPRIPAVPYAKASRLTRFFYRFAKRKFGAVPEPMSVLAHHPGALASWTLMEGSLEKALRALPGSLRDLAVYRVATVVGCSWCVDFGTMKQRLDGLDIDRLREIDDYATSDRFTETEKRALAYADAMTAQPPTVTDEQVAELDAELGHKGLAELTFVIGVENLRARCFHALGIVDQGFTSGDACRVPLP</sequence>
<evidence type="ECO:0000313" key="3">
    <source>
        <dbReference type="Proteomes" id="UP000183376"/>
    </source>
</evidence>
<proteinExistence type="predicted"/>
<dbReference type="STRING" id="211114.SAMN04489726_7111"/>
<dbReference type="InterPro" id="IPR003779">
    <property type="entry name" value="CMD-like"/>
</dbReference>
<dbReference type="InterPro" id="IPR029032">
    <property type="entry name" value="AhpD-like"/>
</dbReference>
<keyword evidence="2" id="KW-0560">Oxidoreductase</keyword>
<name>A0A1H0CA97_ALLAB</name>
<dbReference type="eggNOG" id="COG2128">
    <property type="taxonomic scope" value="Bacteria"/>
</dbReference>
<dbReference type="Pfam" id="PF02627">
    <property type="entry name" value="CMD"/>
    <property type="match status" value="1"/>
</dbReference>
<dbReference type="PANTHER" id="PTHR34846">
    <property type="entry name" value="4-CARBOXYMUCONOLACTONE DECARBOXYLASE FAMILY PROTEIN (AFU_ORTHOLOGUE AFUA_6G11590)"/>
    <property type="match status" value="1"/>
</dbReference>
<gene>
    <name evidence="2" type="ORF">SAMN04489726_7111</name>
</gene>
<accession>A0A1H0CA97</accession>